<feature type="non-terminal residue" evidence="1">
    <location>
        <position position="130"/>
    </location>
</feature>
<reference evidence="1 2" key="1">
    <citation type="submission" date="2014-11" db="EMBL/GenBank/DDBJ databases">
        <title>Genetic blueprint of the zoonotic pathogen Toxocara canis.</title>
        <authorList>
            <person name="Zhu X.-Q."/>
            <person name="Korhonen P.K."/>
            <person name="Cai H."/>
            <person name="Young N.D."/>
            <person name="Nejsum P."/>
            <person name="von Samson-Himmelstjerna G."/>
            <person name="Boag P.R."/>
            <person name="Tan P."/>
            <person name="Li Q."/>
            <person name="Min J."/>
            <person name="Yang Y."/>
            <person name="Wang X."/>
            <person name="Fang X."/>
            <person name="Hall R.S."/>
            <person name="Hofmann A."/>
            <person name="Sternberg P.W."/>
            <person name="Jex A.R."/>
            <person name="Gasser R.B."/>
        </authorList>
    </citation>
    <scope>NUCLEOTIDE SEQUENCE [LARGE SCALE GENOMIC DNA]</scope>
    <source>
        <strain evidence="1">PN_DK_2014</strain>
    </source>
</reference>
<organism evidence="1 2">
    <name type="scientific">Toxocara canis</name>
    <name type="common">Canine roundworm</name>
    <dbReference type="NCBI Taxonomy" id="6265"/>
    <lineage>
        <taxon>Eukaryota</taxon>
        <taxon>Metazoa</taxon>
        <taxon>Ecdysozoa</taxon>
        <taxon>Nematoda</taxon>
        <taxon>Chromadorea</taxon>
        <taxon>Rhabditida</taxon>
        <taxon>Spirurina</taxon>
        <taxon>Ascaridomorpha</taxon>
        <taxon>Ascaridoidea</taxon>
        <taxon>Toxocaridae</taxon>
        <taxon>Toxocara</taxon>
    </lineage>
</organism>
<accession>A0A0B2VR41</accession>
<gene>
    <name evidence="1" type="ORF">Tcan_01018</name>
</gene>
<dbReference type="Proteomes" id="UP000031036">
    <property type="component" value="Unassembled WGS sequence"/>
</dbReference>
<sequence length="130" mass="14395">MMSAKSNTYECSCNGLLSSSVGSVRRRREGDCRVSPALQSTFSVKMLFARSFFLHFDMCTTTSSYYALLSVCCTFQYNVQKSAYFLGIPYTSSVVLTQSQSQQDHLLQRQACNSCGDNGSGVLKQNMAVM</sequence>
<protein>
    <submittedName>
        <fullName evidence="1">Uncharacterized protein</fullName>
    </submittedName>
</protein>
<dbReference type="EMBL" id="JPKZ01001140">
    <property type="protein sequence ID" value="KHN83754.1"/>
    <property type="molecule type" value="Genomic_DNA"/>
</dbReference>
<evidence type="ECO:0000313" key="2">
    <source>
        <dbReference type="Proteomes" id="UP000031036"/>
    </source>
</evidence>
<dbReference type="AlphaFoldDB" id="A0A0B2VR41"/>
<keyword evidence="2" id="KW-1185">Reference proteome</keyword>
<name>A0A0B2VR41_TOXCA</name>
<proteinExistence type="predicted"/>
<evidence type="ECO:0000313" key="1">
    <source>
        <dbReference type="EMBL" id="KHN83754.1"/>
    </source>
</evidence>
<comment type="caution">
    <text evidence="1">The sequence shown here is derived from an EMBL/GenBank/DDBJ whole genome shotgun (WGS) entry which is preliminary data.</text>
</comment>